<feature type="transmembrane region" description="Helical" evidence="1">
    <location>
        <begin position="111"/>
        <end position="131"/>
    </location>
</feature>
<keyword evidence="1" id="KW-1133">Transmembrane helix</keyword>
<feature type="transmembrane region" description="Helical" evidence="1">
    <location>
        <begin position="164"/>
        <end position="183"/>
    </location>
</feature>
<keyword evidence="1" id="KW-0812">Transmembrane</keyword>
<name>A0ABS4VYP0_9PSEU</name>
<comment type="caution">
    <text evidence="2">The sequence shown here is derived from an EMBL/GenBank/DDBJ whole genome shotgun (WGS) entry which is preliminary data.</text>
</comment>
<dbReference type="RefSeq" id="WP_210030811.1">
    <property type="nucleotide sequence ID" value="NZ_JAGINU010000001.1"/>
</dbReference>
<feature type="transmembrane region" description="Helical" evidence="1">
    <location>
        <begin position="138"/>
        <end position="158"/>
    </location>
</feature>
<feature type="transmembrane region" description="Helical" evidence="1">
    <location>
        <begin position="87"/>
        <end position="105"/>
    </location>
</feature>
<dbReference type="EMBL" id="JAGINU010000001">
    <property type="protein sequence ID" value="MBP2369036.1"/>
    <property type="molecule type" value="Genomic_DNA"/>
</dbReference>
<organism evidence="2 3">
    <name type="scientific">Pseudonocardia parietis</name>
    <dbReference type="NCBI Taxonomy" id="570936"/>
    <lineage>
        <taxon>Bacteria</taxon>
        <taxon>Bacillati</taxon>
        <taxon>Actinomycetota</taxon>
        <taxon>Actinomycetes</taxon>
        <taxon>Pseudonocardiales</taxon>
        <taxon>Pseudonocardiaceae</taxon>
        <taxon>Pseudonocardia</taxon>
    </lineage>
</organism>
<feature type="transmembrane region" description="Helical" evidence="1">
    <location>
        <begin position="21"/>
        <end position="38"/>
    </location>
</feature>
<keyword evidence="1" id="KW-0472">Membrane</keyword>
<evidence type="ECO:0000256" key="1">
    <source>
        <dbReference type="SAM" id="Phobius"/>
    </source>
</evidence>
<proteinExistence type="predicted"/>
<dbReference type="Proteomes" id="UP001519295">
    <property type="component" value="Unassembled WGS sequence"/>
</dbReference>
<feature type="transmembrane region" description="Helical" evidence="1">
    <location>
        <begin position="44"/>
        <end position="66"/>
    </location>
</feature>
<reference evidence="2 3" key="1">
    <citation type="submission" date="2021-03" db="EMBL/GenBank/DDBJ databases">
        <title>Sequencing the genomes of 1000 actinobacteria strains.</title>
        <authorList>
            <person name="Klenk H.-P."/>
        </authorList>
    </citation>
    <scope>NUCLEOTIDE SEQUENCE [LARGE SCALE GENOMIC DNA]</scope>
    <source>
        <strain evidence="2 3">DSM 45256</strain>
    </source>
</reference>
<keyword evidence="3" id="KW-1185">Reference proteome</keyword>
<evidence type="ECO:0000313" key="3">
    <source>
        <dbReference type="Proteomes" id="UP001519295"/>
    </source>
</evidence>
<accession>A0ABS4VYP0</accession>
<protein>
    <submittedName>
        <fullName evidence="2">Uncharacterized protein</fullName>
    </submittedName>
</protein>
<gene>
    <name evidence="2" type="ORF">JOF36_004732</name>
</gene>
<evidence type="ECO:0000313" key="2">
    <source>
        <dbReference type="EMBL" id="MBP2369036.1"/>
    </source>
</evidence>
<sequence length="185" mass="18555">MTTQQRPPGTADTELRFSGRLRRIGALVTAAFGLVWALTGATALAAPVPAIAASVVLSAVCVVVAARPRVAPRLRRLPDRWSARYNAIGIVQGVTIALVVAAAVALGAPGLIAPVVCLVVGLHFLPLAAAVDQPGYRLTGAALVLAGLAGTVVLVTAGAQTAQATSGLAAAVVLWITSCAVASRP</sequence>